<dbReference type="Proteomes" id="UP000828390">
    <property type="component" value="Unassembled WGS sequence"/>
</dbReference>
<comment type="caution">
    <text evidence="2">The sequence shown here is derived from an EMBL/GenBank/DDBJ whole genome shotgun (WGS) entry which is preliminary data.</text>
</comment>
<evidence type="ECO:0000313" key="3">
    <source>
        <dbReference type="Proteomes" id="UP000828390"/>
    </source>
</evidence>
<keyword evidence="3" id="KW-1185">Reference proteome</keyword>
<accession>A0A9D3YAU6</accession>
<protein>
    <submittedName>
        <fullName evidence="2">Uncharacterized protein</fullName>
    </submittedName>
</protein>
<name>A0A9D3YAU6_DREPO</name>
<proteinExistence type="predicted"/>
<organism evidence="2 3">
    <name type="scientific">Dreissena polymorpha</name>
    <name type="common">Zebra mussel</name>
    <name type="synonym">Mytilus polymorpha</name>
    <dbReference type="NCBI Taxonomy" id="45954"/>
    <lineage>
        <taxon>Eukaryota</taxon>
        <taxon>Metazoa</taxon>
        <taxon>Spiralia</taxon>
        <taxon>Lophotrochozoa</taxon>
        <taxon>Mollusca</taxon>
        <taxon>Bivalvia</taxon>
        <taxon>Autobranchia</taxon>
        <taxon>Heteroconchia</taxon>
        <taxon>Euheterodonta</taxon>
        <taxon>Imparidentia</taxon>
        <taxon>Neoheterodontei</taxon>
        <taxon>Myida</taxon>
        <taxon>Dreissenoidea</taxon>
        <taxon>Dreissenidae</taxon>
        <taxon>Dreissena</taxon>
    </lineage>
</organism>
<dbReference type="AlphaFoldDB" id="A0A9D3YAU6"/>
<reference evidence="2" key="1">
    <citation type="journal article" date="2019" name="bioRxiv">
        <title>The Genome of the Zebra Mussel, Dreissena polymorpha: A Resource for Invasive Species Research.</title>
        <authorList>
            <person name="McCartney M.A."/>
            <person name="Auch B."/>
            <person name="Kono T."/>
            <person name="Mallez S."/>
            <person name="Zhang Y."/>
            <person name="Obille A."/>
            <person name="Becker A."/>
            <person name="Abrahante J.E."/>
            <person name="Garbe J."/>
            <person name="Badalamenti J.P."/>
            <person name="Herman A."/>
            <person name="Mangelson H."/>
            <person name="Liachko I."/>
            <person name="Sullivan S."/>
            <person name="Sone E.D."/>
            <person name="Koren S."/>
            <person name="Silverstein K.A.T."/>
            <person name="Beckman K.B."/>
            <person name="Gohl D.M."/>
        </authorList>
    </citation>
    <scope>NUCLEOTIDE SEQUENCE</scope>
    <source>
        <strain evidence="2">Duluth1</strain>
        <tissue evidence="2">Whole animal</tissue>
    </source>
</reference>
<evidence type="ECO:0000313" key="2">
    <source>
        <dbReference type="EMBL" id="KAH3695129.1"/>
    </source>
</evidence>
<gene>
    <name evidence="2" type="ORF">DPMN_082585</name>
</gene>
<feature type="compositionally biased region" description="Low complexity" evidence="1">
    <location>
        <begin position="42"/>
        <end position="55"/>
    </location>
</feature>
<dbReference type="EMBL" id="JAIWYP010000016">
    <property type="protein sequence ID" value="KAH3695129.1"/>
    <property type="molecule type" value="Genomic_DNA"/>
</dbReference>
<sequence>MKHPDKAQAMLLENLRIISEHRQRTMLLERQRRASRPGFEMSSSKCSSMDNSSGQ</sequence>
<evidence type="ECO:0000256" key="1">
    <source>
        <dbReference type="SAM" id="MobiDB-lite"/>
    </source>
</evidence>
<feature type="region of interest" description="Disordered" evidence="1">
    <location>
        <begin position="29"/>
        <end position="55"/>
    </location>
</feature>
<reference evidence="2" key="2">
    <citation type="submission" date="2020-11" db="EMBL/GenBank/DDBJ databases">
        <authorList>
            <person name="McCartney M.A."/>
            <person name="Auch B."/>
            <person name="Kono T."/>
            <person name="Mallez S."/>
            <person name="Becker A."/>
            <person name="Gohl D.M."/>
            <person name="Silverstein K.A.T."/>
            <person name="Koren S."/>
            <person name="Bechman K.B."/>
            <person name="Herman A."/>
            <person name="Abrahante J.E."/>
            <person name="Garbe J."/>
        </authorList>
    </citation>
    <scope>NUCLEOTIDE SEQUENCE</scope>
    <source>
        <strain evidence="2">Duluth1</strain>
        <tissue evidence="2">Whole animal</tissue>
    </source>
</reference>
<feature type="non-terminal residue" evidence="2">
    <location>
        <position position="55"/>
    </location>
</feature>